<dbReference type="PANTHER" id="PTHR47829">
    <property type="entry name" value="HYDROLASE, PUTATIVE (AFU_ORTHOLOGUE AFUA_1G12880)-RELATED"/>
    <property type="match status" value="1"/>
</dbReference>
<dbReference type="Gene3D" id="3.90.1200.10">
    <property type="match status" value="1"/>
</dbReference>
<gene>
    <name evidence="2" type="ORF">Ga0080574_TMP512</name>
</gene>
<name>A0A1P8UN71_9RHOB</name>
<dbReference type="AlphaFoldDB" id="A0A1P8UN71"/>
<sequence length="335" mass="36232">MPVDPDFDPAALEQVLGGPVELCPVAGGQSNPTWFVTQGARELVLRKKPGGATLSSAHAVDREYRVMKALAGSGVPVPEMVLFEEDPAVLGTPFYLMERLSGSVSESSALPDLAPDRRRALYHDAARVLARLHRLDWRAAGLEGFGKTEGYYARQVVRWGRQWEATRVQSDRLIEELATWFAGNVPEESPAAVVHGDYRIGNLIYETGAGRIAGVLDWELSTLGDPMADLAHWMMFYRLAPDQLGGLAGLDLDALGIPGPSEFLDRYRAEGGSQGDFTPFHRAFAFYRMAVIFEGITARAKSGQASGADALEVGALAPVCARLAAEILSKDANGF</sequence>
<keyword evidence="3" id="KW-1185">Reference proteome</keyword>
<dbReference type="GO" id="GO:0016740">
    <property type="term" value="F:transferase activity"/>
    <property type="evidence" value="ECO:0007669"/>
    <property type="project" value="UniProtKB-KW"/>
</dbReference>
<geneLocation type="plasmid" evidence="3">
    <name>ppaby1</name>
</geneLocation>
<dbReference type="InterPro" id="IPR041726">
    <property type="entry name" value="ACAD10_11_N"/>
</dbReference>
<evidence type="ECO:0000259" key="1">
    <source>
        <dbReference type="Pfam" id="PF01636"/>
    </source>
</evidence>
<evidence type="ECO:0000313" key="3">
    <source>
        <dbReference type="Proteomes" id="UP000187059"/>
    </source>
</evidence>
<dbReference type="CDD" id="cd05154">
    <property type="entry name" value="ACAD10_11_N-like"/>
    <property type="match status" value="1"/>
</dbReference>
<dbReference type="KEGG" id="paby:Ga0080574_TMP512"/>
<dbReference type="RefSeq" id="WP_076695023.1">
    <property type="nucleotide sequence ID" value="NZ_CP015091.1"/>
</dbReference>
<dbReference type="SUPFAM" id="SSF56112">
    <property type="entry name" value="Protein kinase-like (PK-like)"/>
    <property type="match status" value="1"/>
</dbReference>
<dbReference type="Pfam" id="PF01636">
    <property type="entry name" value="APH"/>
    <property type="match status" value="1"/>
</dbReference>
<dbReference type="InterPro" id="IPR002575">
    <property type="entry name" value="Aminoglycoside_PTrfase"/>
</dbReference>
<dbReference type="Proteomes" id="UP000187059">
    <property type="component" value="Plasmid pPABY1"/>
</dbReference>
<dbReference type="EMBL" id="CP015091">
    <property type="protein sequence ID" value="APZ50846.1"/>
    <property type="molecule type" value="Genomic_DNA"/>
</dbReference>
<dbReference type="InterPro" id="IPR011009">
    <property type="entry name" value="Kinase-like_dom_sf"/>
</dbReference>
<proteinExistence type="predicted"/>
<dbReference type="InterPro" id="IPR052898">
    <property type="entry name" value="ACAD10-like"/>
</dbReference>
<reference evidence="2 3" key="1">
    <citation type="submission" date="2016-04" db="EMBL/GenBank/DDBJ databases">
        <title>Deep-sea bacteria in the southern Pacific.</title>
        <authorList>
            <person name="Tang K."/>
        </authorList>
    </citation>
    <scope>NUCLEOTIDE SEQUENCE [LARGE SCALE GENOMIC DNA]</scope>
    <source>
        <strain evidence="2 3">JLT2014</strain>
        <plasmid evidence="3">ppaby1</plasmid>
    </source>
</reference>
<dbReference type="PANTHER" id="PTHR47829:SF1">
    <property type="entry name" value="HAD FAMILY PHOSPHATASE"/>
    <property type="match status" value="1"/>
</dbReference>
<organism evidence="2 3">
    <name type="scientific">Salipiger abyssi</name>
    <dbReference type="NCBI Taxonomy" id="1250539"/>
    <lineage>
        <taxon>Bacteria</taxon>
        <taxon>Pseudomonadati</taxon>
        <taxon>Pseudomonadota</taxon>
        <taxon>Alphaproteobacteria</taxon>
        <taxon>Rhodobacterales</taxon>
        <taxon>Roseobacteraceae</taxon>
        <taxon>Salipiger</taxon>
    </lineage>
</organism>
<feature type="domain" description="Aminoglycoside phosphotransferase" evidence="1">
    <location>
        <begin position="22"/>
        <end position="238"/>
    </location>
</feature>
<keyword evidence="2" id="KW-0614">Plasmid</keyword>
<dbReference type="OrthoDB" id="3806873at2"/>
<dbReference type="Gene3D" id="3.30.200.20">
    <property type="entry name" value="Phosphorylase Kinase, domain 1"/>
    <property type="match status" value="1"/>
</dbReference>
<accession>A0A1P8UN71</accession>
<protein>
    <submittedName>
        <fullName evidence="2">Putative aminoglycoside phosphotransferase</fullName>
    </submittedName>
</protein>
<keyword evidence="2" id="KW-0808">Transferase</keyword>
<evidence type="ECO:0000313" key="2">
    <source>
        <dbReference type="EMBL" id="APZ50846.1"/>
    </source>
</evidence>